<proteinExistence type="predicted"/>
<sequence length="64" mass="7607">MKELMENILCFERLNFCITLKKIKLILILIKLNSFNIINGSRKLNFYFIARSDKGLKCIENNLR</sequence>
<dbReference type="KEGG" id="chh:A0O34_12085"/>
<gene>
    <name evidence="1" type="ORF">A0O34_12085</name>
</gene>
<evidence type="ECO:0000313" key="2">
    <source>
        <dbReference type="Proteomes" id="UP000077824"/>
    </source>
</evidence>
<organism evidence="1 2">
    <name type="scientific">Chryseobacterium glaciei</name>
    <dbReference type="NCBI Taxonomy" id="1685010"/>
    <lineage>
        <taxon>Bacteria</taxon>
        <taxon>Pseudomonadati</taxon>
        <taxon>Bacteroidota</taxon>
        <taxon>Flavobacteriia</taxon>
        <taxon>Flavobacteriales</taxon>
        <taxon>Weeksellaceae</taxon>
        <taxon>Chryseobacterium group</taxon>
        <taxon>Chryseobacterium</taxon>
    </lineage>
</organism>
<dbReference type="Proteomes" id="UP000077824">
    <property type="component" value="Chromosome"/>
</dbReference>
<protein>
    <submittedName>
        <fullName evidence="1">Uncharacterized protein</fullName>
    </submittedName>
</protein>
<accession>A0A172XW74</accession>
<dbReference type="STRING" id="1685010.A0O34_12085"/>
<evidence type="ECO:0000313" key="1">
    <source>
        <dbReference type="EMBL" id="ANF51204.1"/>
    </source>
</evidence>
<name>A0A172XW74_9FLAO</name>
<keyword evidence="2" id="KW-1185">Reference proteome</keyword>
<dbReference type="AlphaFoldDB" id="A0A172XW74"/>
<reference evidence="1 2" key="1">
    <citation type="submission" date="2016-04" db="EMBL/GenBank/DDBJ databases">
        <title>Complete Genome Sequence of Chryseobacterium sp. IHBB 10212.</title>
        <authorList>
            <person name="Pal M."/>
            <person name="Swarnkar M.K."/>
            <person name="Kaushal K."/>
            <person name="Chhibber S."/>
            <person name="Singh A.K."/>
            <person name="Gulati A."/>
        </authorList>
    </citation>
    <scope>NUCLEOTIDE SEQUENCE [LARGE SCALE GENOMIC DNA]</scope>
    <source>
        <strain evidence="1 2">IHBB 10212</strain>
    </source>
</reference>
<dbReference type="EMBL" id="CP015199">
    <property type="protein sequence ID" value="ANF51204.1"/>
    <property type="molecule type" value="Genomic_DNA"/>
</dbReference>